<proteinExistence type="predicted"/>
<dbReference type="Pfam" id="PF03548">
    <property type="entry name" value="LolA"/>
    <property type="match status" value="1"/>
</dbReference>
<dbReference type="SUPFAM" id="SSF89392">
    <property type="entry name" value="Prokaryotic lipoproteins and lipoprotein localization factors"/>
    <property type="match status" value="1"/>
</dbReference>
<protein>
    <submittedName>
        <fullName evidence="2">Outer membrane lipoprotein carrier protein LolA</fullName>
    </submittedName>
</protein>
<organism evidence="2 3">
    <name type="scientific">Ponticaulis profundi</name>
    <dbReference type="NCBI Taxonomy" id="2665222"/>
    <lineage>
        <taxon>Bacteria</taxon>
        <taxon>Pseudomonadati</taxon>
        <taxon>Pseudomonadota</taxon>
        <taxon>Alphaproteobacteria</taxon>
        <taxon>Hyphomonadales</taxon>
        <taxon>Hyphomonadaceae</taxon>
        <taxon>Ponticaulis</taxon>
    </lineage>
</organism>
<dbReference type="PANTHER" id="PTHR35869">
    <property type="entry name" value="OUTER-MEMBRANE LIPOPROTEIN CARRIER PROTEIN"/>
    <property type="match status" value="1"/>
</dbReference>
<evidence type="ECO:0000313" key="3">
    <source>
        <dbReference type="Proteomes" id="UP001596303"/>
    </source>
</evidence>
<dbReference type="Proteomes" id="UP001596303">
    <property type="component" value="Unassembled WGS sequence"/>
</dbReference>
<evidence type="ECO:0000256" key="1">
    <source>
        <dbReference type="ARBA" id="ARBA00022729"/>
    </source>
</evidence>
<keyword evidence="1" id="KW-0732">Signal</keyword>
<dbReference type="PANTHER" id="PTHR35869:SF1">
    <property type="entry name" value="OUTER-MEMBRANE LIPOPROTEIN CARRIER PROTEIN"/>
    <property type="match status" value="1"/>
</dbReference>
<dbReference type="InterPro" id="IPR029046">
    <property type="entry name" value="LolA/LolB/LppX"/>
</dbReference>
<name>A0ABW1SCN8_9PROT</name>
<dbReference type="RefSeq" id="WP_377380244.1">
    <property type="nucleotide sequence ID" value="NZ_JBHSSW010000028.1"/>
</dbReference>
<dbReference type="EMBL" id="JBHSSW010000028">
    <property type="protein sequence ID" value="MFC6199305.1"/>
    <property type="molecule type" value="Genomic_DNA"/>
</dbReference>
<evidence type="ECO:0000313" key="2">
    <source>
        <dbReference type="EMBL" id="MFC6199305.1"/>
    </source>
</evidence>
<comment type="caution">
    <text evidence="2">The sequence shown here is derived from an EMBL/GenBank/DDBJ whole genome shotgun (WGS) entry which is preliminary data.</text>
</comment>
<keyword evidence="2" id="KW-0449">Lipoprotein</keyword>
<keyword evidence="3" id="KW-1185">Reference proteome</keyword>
<reference evidence="3" key="1">
    <citation type="journal article" date="2019" name="Int. J. Syst. Evol. Microbiol.">
        <title>The Global Catalogue of Microorganisms (GCM) 10K type strain sequencing project: providing services to taxonomists for standard genome sequencing and annotation.</title>
        <authorList>
            <consortium name="The Broad Institute Genomics Platform"/>
            <consortium name="The Broad Institute Genome Sequencing Center for Infectious Disease"/>
            <person name="Wu L."/>
            <person name="Ma J."/>
        </authorList>
    </citation>
    <scope>NUCLEOTIDE SEQUENCE [LARGE SCALE GENOMIC DNA]</scope>
    <source>
        <strain evidence="3">CGMCC-1.15741</strain>
    </source>
</reference>
<gene>
    <name evidence="2" type="ORF">ACFQDM_14560</name>
</gene>
<dbReference type="Gene3D" id="2.50.20.10">
    <property type="entry name" value="Lipoprotein localisation LolA/LolB/LppX"/>
    <property type="match status" value="1"/>
</dbReference>
<dbReference type="InterPro" id="IPR004564">
    <property type="entry name" value="OM_lipoprot_carrier_LolA-like"/>
</dbReference>
<sequence>MFNLTEWIISGAMLFAPAATTAAQSKTVEPAPTVLAQAATEPQEPPAVVSTLNVTEAIANANKGLSKIETAQGRFTQIDQAGRFSQGDFYLSRPGRMRFEYDDPVPLLIVSDGTTVAIEDSDLETVDRVPLASTPLNMLLRSETDLAAHANILDVSKKGGLVAIRMSDKSGDAEGELELFFDPATYELRQWESIDMNGAVTTVQLIDTETGVRLLPSLFRVEDPEDEDDRR</sequence>
<accession>A0ABW1SCN8</accession>
<dbReference type="CDD" id="cd16325">
    <property type="entry name" value="LolA"/>
    <property type="match status" value="1"/>
</dbReference>